<comment type="pathway">
    <text evidence="1 4">Protein modification; protein ubiquitination.</text>
</comment>
<name>A0AAV8TVN3_9ROSI</name>
<dbReference type="PIRSF" id="PIRSF028729">
    <property type="entry name" value="E3_ubiquit_lig_SCF_Skp"/>
    <property type="match status" value="1"/>
</dbReference>
<evidence type="ECO:0000313" key="6">
    <source>
        <dbReference type="EMBL" id="KAJ8771010.1"/>
    </source>
</evidence>
<dbReference type="InterPro" id="IPR011333">
    <property type="entry name" value="SKP1/BTB/POZ_sf"/>
</dbReference>
<accession>A0AAV8TVN3</accession>
<gene>
    <name evidence="6" type="ORF">K2173_023335</name>
</gene>
<dbReference type="PANTHER" id="PTHR11165">
    <property type="entry name" value="SKP1"/>
    <property type="match status" value="1"/>
</dbReference>
<dbReference type="AlphaFoldDB" id="A0AAV8TVN3"/>
<dbReference type="InterPro" id="IPR016073">
    <property type="entry name" value="Skp1_comp_POZ"/>
</dbReference>
<dbReference type="Proteomes" id="UP001159364">
    <property type="component" value="Linkage Group LG03"/>
</dbReference>
<evidence type="ECO:0000256" key="3">
    <source>
        <dbReference type="ARBA" id="ARBA00022786"/>
    </source>
</evidence>
<dbReference type="InterPro" id="IPR001232">
    <property type="entry name" value="SKP1-like"/>
</dbReference>
<evidence type="ECO:0000259" key="5">
    <source>
        <dbReference type="Pfam" id="PF03931"/>
    </source>
</evidence>
<dbReference type="SUPFAM" id="SSF54695">
    <property type="entry name" value="POZ domain"/>
    <property type="match status" value="1"/>
</dbReference>
<dbReference type="EMBL" id="JAIWQS010000003">
    <property type="protein sequence ID" value="KAJ8771010.1"/>
    <property type="molecule type" value="Genomic_DNA"/>
</dbReference>
<evidence type="ECO:0000256" key="1">
    <source>
        <dbReference type="ARBA" id="ARBA00004906"/>
    </source>
</evidence>
<dbReference type="InterPro" id="IPR036296">
    <property type="entry name" value="SKP1-like_dim_sf"/>
</dbReference>
<dbReference type="InterPro" id="IPR016897">
    <property type="entry name" value="SKP1"/>
</dbReference>
<dbReference type="GO" id="GO:0006511">
    <property type="term" value="P:ubiquitin-dependent protein catabolic process"/>
    <property type="evidence" value="ECO:0007669"/>
    <property type="project" value="InterPro"/>
</dbReference>
<evidence type="ECO:0000313" key="7">
    <source>
        <dbReference type="Proteomes" id="UP001159364"/>
    </source>
</evidence>
<dbReference type="SUPFAM" id="SSF81382">
    <property type="entry name" value="Skp1 dimerisation domain-like"/>
    <property type="match status" value="1"/>
</dbReference>
<proteinExistence type="inferred from homology"/>
<comment type="caution">
    <text evidence="6">The sequence shown here is derived from an EMBL/GenBank/DDBJ whole genome shotgun (WGS) entry which is preliminary data.</text>
</comment>
<feature type="domain" description="SKP1 component POZ" evidence="5">
    <location>
        <begin position="6"/>
        <end position="64"/>
    </location>
</feature>
<dbReference type="Pfam" id="PF03931">
    <property type="entry name" value="Skp1_POZ"/>
    <property type="match status" value="1"/>
</dbReference>
<organism evidence="6 7">
    <name type="scientific">Erythroxylum novogranatense</name>
    <dbReference type="NCBI Taxonomy" id="1862640"/>
    <lineage>
        <taxon>Eukaryota</taxon>
        <taxon>Viridiplantae</taxon>
        <taxon>Streptophyta</taxon>
        <taxon>Embryophyta</taxon>
        <taxon>Tracheophyta</taxon>
        <taxon>Spermatophyta</taxon>
        <taxon>Magnoliopsida</taxon>
        <taxon>eudicotyledons</taxon>
        <taxon>Gunneridae</taxon>
        <taxon>Pentapetalae</taxon>
        <taxon>rosids</taxon>
        <taxon>fabids</taxon>
        <taxon>Malpighiales</taxon>
        <taxon>Erythroxylaceae</taxon>
        <taxon>Erythroxylum</taxon>
    </lineage>
</organism>
<comment type="similarity">
    <text evidence="2 4">Belongs to the SKP1 family.</text>
</comment>
<evidence type="ECO:0000256" key="4">
    <source>
        <dbReference type="PIRNR" id="PIRNR028729"/>
    </source>
</evidence>
<keyword evidence="3 4" id="KW-0833">Ubl conjugation pathway</keyword>
<protein>
    <recommendedName>
        <fullName evidence="4">SKP1-like protein</fullName>
    </recommendedName>
</protein>
<comment type="function">
    <text evidence="4">Involved in ubiquitination and subsequent proteasomal degradation of target proteins. Together with CUL1, RBX1 and a F-box protein, it forms a SCF E3 ubiquitin ligase complex. The functional specificity of this complex depends on the type of F-box protein. In the SCF complex, it serves as an adapter that links the F-box protein to CUL1.</text>
</comment>
<comment type="subunit">
    <text evidence="4">Part of a SCF (SKP1-cullin-F-box) protein ligase complex.</text>
</comment>
<evidence type="ECO:0000256" key="2">
    <source>
        <dbReference type="ARBA" id="ARBA00009993"/>
    </source>
</evidence>
<dbReference type="Gene3D" id="3.30.710.10">
    <property type="entry name" value="Potassium Channel Kv1.1, Chain A"/>
    <property type="match status" value="1"/>
</dbReference>
<keyword evidence="7" id="KW-1185">Reference proteome</keyword>
<dbReference type="SMART" id="SM00512">
    <property type="entry name" value="Skp1"/>
    <property type="match status" value="1"/>
</dbReference>
<dbReference type="GO" id="GO:0016567">
    <property type="term" value="P:protein ubiquitination"/>
    <property type="evidence" value="ECO:0007669"/>
    <property type="project" value="UniProtKB-UniRule"/>
</dbReference>
<sequence length="145" mass="16300">MSSPAMIVLKSGDGKEYEVRRSVALKSGMIKYLMESNPDLSDITICNFNSNIFDKVILYCTKHDEAALNYQNQNLNDVAEELKRWDTSFLDVNDVTLIKLLLAAHYLNIEGLVDLTCNAFLDLINAMIKAEISDIPHNDDALEEA</sequence>
<dbReference type="GO" id="GO:0009867">
    <property type="term" value="P:jasmonic acid mediated signaling pathway"/>
    <property type="evidence" value="ECO:0007669"/>
    <property type="project" value="UniProtKB-ARBA"/>
</dbReference>
<reference evidence="6 7" key="1">
    <citation type="submission" date="2021-09" db="EMBL/GenBank/DDBJ databases">
        <title>Genomic insights and catalytic innovation underlie evolution of tropane alkaloids biosynthesis.</title>
        <authorList>
            <person name="Wang Y.-J."/>
            <person name="Tian T."/>
            <person name="Huang J.-P."/>
            <person name="Huang S.-X."/>
        </authorList>
    </citation>
    <scope>NUCLEOTIDE SEQUENCE [LARGE SCALE GENOMIC DNA]</scope>
    <source>
        <strain evidence="6">KIB-2018</strain>
        <tissue evidence="6">Leaf</tissue>
    </source>
</reference>